<dbReference type="InterPro" id="IPR023780">
    <property type="entry name" value="Chromo_domain"/>
</dbReference>
<evidence type="ECO:0000313" key="6">
    <source>
        <dbReference type="Proteomes" id="UP000230750"/>
    </source>
</evidence>
<evidence type="ECO:0000256" key="1">
    <source>
        <dbReference type="ARBA" id="ARBA00004123"/>
    </source>
</evidence>
<comment type="caution">
    <text evidence="5">The sequence shown here is derived from an EMBL/GenBank/DDBJ whole genome shotgun (WGS) entry which is preliminary data.</text>
</comment>
<dbReference type="OrthoDB" id="1918685at2759"/>
<feature type="non-terminal residue" evidence="5">
    <location>
        <position position="1"/>
    </location>
</feature>
<dbReference type="GO" id="GO:0032183">
    <property type="term" value="F:SUMO binding"/>
    <property type="evidence" value="ECO:0007669"/>
    <property type="project" value="TreeGrafter"/>
</dbReference>
<keyword evidence="2" id="KW-0539">Nucleus</keyword>
<gene>
    <name evidence="5" type="ORF">BSL78_01365</name>
</gene>
<proteinExistence type="predicted"/>
<dbReference type="GO" id="GO:0016925">
    <property type="term" value="P:protein sumoylation"/>
    <property type="evidence" value="ECO:0007669"/>
    <property type="project" value="TreeGrafter"/>
</dbReference>
<dbReference type="InterPro" id="IPR023779">
    <property type="entry name" value="Chromodomain_CS"/>
</dbReference>
<feature type="compositionally biased region" description="Polar residues" evidence="3">
    <location>
        <begin position="62"/>
        <end position="74"/>
    </location>
</feature>
<feature type="region of interest" description="Disordered" evidence="3">
    <location>
        <begin position="204"/>
        <end position="223"/>
    </location>
</feature>
<evidence type="ECO:0000256" key="3">
    <source>
        <dbReference type="SAM" id="MobiDB-lite"/>
    </source>
</evidence>
<feature type="region of interest" description="Disordered" evidence="3">
    <location>
        <begin position="45"/>
        <end position="80"/>
    </location>
</feature>
<dbReference type="GO" id="GO:0061665">
    <property type="term" value="F:SUMO ligase activity"/>
    <property type="evidence" value="ECO:0007669"/>
    <property type="project" value="TreeGrafter"/>
</dbReference>
<dbReference type="SUPFAM" id="SSF54160">
    <property type="entry name" value="Chromo domain-like"/>
    <property type="match status" value="1"/>
</dbReference>
<dbReference type="PANTHER" id="PTHR46727">
    <property type="entry name" value="E3 SUMO-PROTEIN LIGASE CBX4"/>
    <property type="match status" value="1"/>
</dbReference>
<dbReference type="Proteomes" id="UP000230750">
    <property type="component" value="Unassembled WGS sequence"/>
</dbReference>
<comment type="subcellular location">
    <subcellularLocation>
        <location evidence="1">Nucleus</location>
    </subcellularLocation>
</comment>
<organism evidence="5 6">
    <name type="scientific">Stichopus japonicus</name>
    <name type="common">Sea cucumber</name>
    <dbReference type="NCBI Taxonomy" id="307972"/>
    <lineage>
        <taxon>Eukaryota</taxon>
        <taxon>Metazoa</taxon>
        <taxon>Echinodermata</taxon>
        <taxon>Eleutherozoa</taxon>
        <taxon>Echinozoa</taxon>
        <taxon>Holothuroidea</taxon>
        <taxon>Aspidochirotacea</taxon>
        <taxon>Aspidochirotida</taxon>
        <taxon>Stichopodidae</taxon>
        <taxon>Apostichopus</taxon>
    </lineage>
</organism>
<evidence type="ECO:0000256" key="2">
    <source>
        <dbReference type="ARBA" id="ARBA00023242"/>
    </source>
</evidence>
<dbReference type="Gene3D" id="2.40.50.40">
    <property type="match status" value="1"/>
</dbReference>
<keyword evidence="6" id="KW-1185">Reference proteome</keyword>
<reference evidence="5 6" key="1">
    <citation type="journal article" date="2017" name="PLoS Biol.">
        <title>The sea cucumber genome provides insights into morphological evolution and visceral regeneration.</title>
        <authorList>
            <person name="Zhang X."/>
            <person name="Sun L."/>
            <person name="Yuan J."/>
            <person name="Sun Y."/>
            <person name="Gao Y."/>
            <person name="Zhang L."/>
            <person name="Li S."/>
            <person name="Dai H."/>
            <person name="Hamel J.F."/>
            <person name="Liu C."/>
            <person name="Yu Y."/>
            <person name="Liu S."/>
            <person name="Lin W."/>
            <person name="Guo K."/>
            <person name="Jin S."/>
            <person name="Xu P."/>
            <person name="Storey K.B."/>
            <person name="Huan P."/>
            <person name="Zhang T."/>
            <person name="Zhou Y."/>
            <person name="Zhang J."/>
            <person name="Lin C."/>
            <person name="Li X."/>
            <person name="Xing L."/>
            <person name="Huo D."/>
            <person name="Sun M."/>
            <person name="Wang L."/>
            <person name="Mercier A."/>
            <person name="Li F."/>
            <person name="Yang H."/>
            <person name="Xiang J."/>
        </authorList>
    </citation>
    <scope>NUCLEOTIDE SEQUENCE [LARGE SCALE GENOMIC DNA]</scope>
    <source>
        <strain evidence="5">Shaxun</strain>
        <tissue evidence="5">Muscle</tissue>
    </source>
</reference>
<dbReference type="PROSITE" id="PS50013">
    <property type="entry name" value="CHROMO_2"/>
    <property type="match status" value="1"/>
</dbReference>
<name>A0A2G8LNC2_STIJA</name>
<dbReference type="InterPro" id="IPR043531">
    <property type="entry name" value="CBX4"/>
</dbReference>
<dbReference type="GO" id="GO:0035102">
    <property type="term" value="C:PRC1 complex"/>
    <property type="evidence" value="ECO:0007669"/>
    <property type="project" value="TreeGrafter"/>
</dbReference>
<dbReference type="InterPro" id="IPR016197">
    <property type="entry name" value="Chromo-like_dom_sf"/>
</dbReference>
<protein>
    <submittedName>
        <fullName evidence="5">Putative myoneurin</fullName>
    </submittedName>
</protein>
<dbReference type="Pfam" id="PF00385">
    <property type="entry name" value="Chromo"/>
    <property type="match status" value="1"/>
</dbReference>
<dbReference type="EMBL" id="MRZV01000026">
    <property type="protein sequence ID" value="PIK61735.1"/>
    <property type="molecule type" value="Genomic_DNA"/>
</dbReference>
<accession>A0A2G8LNC2</accession>
<evidence type="ECO:0000313" key="5">
    <source>
        <dbReference type="EMBL" id="PIK61735.1"/>
    </source>
</evidence>
<dbReference type="GO" id="GO:0000122">
    <property type="term" value="P:negative regulation of transcription by RNA polymerase II"/>
    <property type="evidence" value="ECO:0007669"/>
    <property type="project" value="TreeGrafter"/>
</dbReference>
<dbReference type="PROSITE" id="PS00598">
    <property type="entry name" value="CHROMO_1"/>
    <property type="match status" value="1"/>
</dbReference>
<feature type="domain" description="Chromo" evidence="4">
    <location>
        <begin position="1"/>
        <end position="46"/>
    </location>
</feature>
<sequence>GRVEFLVKWKGWTNRHNTWEPEDNILDKQLVQEFENKLVKQKMKRSNLKKMARTNGIATRPQRINSTEPTSPISKSGRRMNRLQKSKIITSLSDDLLEEMFCTSDGNFLDFPENLAVKGGPEDQSLARSSVLVSYIPKQDCLRSIKFKLGWCRTRKDDAGSTCSSPTSDARSSCFLSDTESFCTSPGADIHNDVFDDCPTTTTTTSGNYDKSPGPVTSPNPSLPFKLSIKVQERLQRGPMEANTTVTLPSSPSSQILCCPPVTHEDFTDIAETGKLFDPPSMPVQEEPKIASDAQRKCLQLSVQPTYSTIDFSQLNLSPLLSPSITQDRFTFSPESDEFHKVPCSFQPDQIRTTGSPCFWTSDRGHLSFNPYQ</sequence>
<evidence type="ECO:0000259" key="4">
    <source>
        <dbReference type="PROSITE" id="PS50013"/>
    </source>
</evidence>
<dbReference type="PANTHER" id="PTHR46727:SF1">
    <property type="entry name" value="E3 SUMO-PROTEIN LIGASE CBX4"/>
    <property type="match status" value="1"/>
</dbReference>
<dbReference type="AlphaFoldDB" id="A0A2G8LNC2"/>
<dbReference type="InterPro" id="IPR000953">
    <property type="entry name" value="Chromo/chromo_shadow_dom"/>
</dbReference>
<dbReference type="STRING" id="307972.A0A2G8LNC2"/>
<dbReference type="SMART" id="SM00298">
    <property type="entry name" value="CHROMO"/>
    <property type="match status" value="1"/>
</dbReference>